<organism evidence="2 3">
    <name type="scientific">Calidithermus terrae</name>
    <dbReference type="NCBI Taxonomy" id="1408545"/>
    <lineage>
        <taxon>Bacteria</taxon>
        <taxon>Thermotogati</taxon>
        <taxon>Deinococcota</taxon>
        <taxon>Deinococci</taxon>
        <taxon>Thermales</taxon>
        <taxon>Thermaceae</taxon>
        <taxon>Calidithermus</taxon>
    </lineage>
</organism>
<gene>
    <name evidence="2" type="ORF">Mterra_00619</name>
</gene>
<dbReference type="AlphaFoldDB" id="A0A399F0E9"/>
<keyword evidence="1" id="KW-0175">Coiled coil</keyword>
<dbReference type="Proteomes" id="UP000265715">
    <property type="component" value="Unassembled WGS sequence"/>
</dbReference>
<reference evidence="2 3" key="1">
    <citation type="submission" date="2018-08" db="EMBL/GenBank/DDBJ databases">
        <title>Meiothermus terrae DSM 26712 genome sequencing project.</title>
        <authorList>
            <person name="Da Costa M.S."/>
            <person name="Albuquerque L."/>
            <person name="Raposo P."/>
            <person name="Froufe H.J.C."/>
            <person name="Barroso C.S."/>
            <person name="Egas C."/>
        </authorList>
    </citation>
    <scope>NUCLEOTIDE SEQUENCE [LARGE SCALE GENOMIC DNA]</scope>
    <source>
        <strain evidence="2 3">DSM 26712</strain>
    </source>
</reference>
<feature type="coiled-coil region" evidence="1">
    <location>
        <begin position="429"/>
        <end position="456"/>
    </location>
</feature>
<accession>A0A399F0E9</accession>
<evidence type="ECO:0000256" key="1">
    <source>
        <dbReference type="SAM" id="Coils"/>
    </source>
</evidence>
<evidence type="ECO:0000313" key="2">
    <source>
        <dbReference type="EMBL" id="RIH90244.1"/>
    </source>
</evidence>
<protein>
    <submittedName>
        <fullName evidence="2">Uncharacterized protein</fullName>
    </submittedName>
</protein>
<sequence>MLIVDEFGKFLEHIASGEDDSDLLIMQYLAEAASRSPVPFVVMTILHSGFTAYADRESELRQIEWQKIQGRFQDVAFQEPHEQVLRLIGAAIEHEFTPSLTHRYRELIERTIHSKALDESRIRLPLHELLPSCIPIEPITATLLSPLFRGPLAQNERSLFSFLTSREPYGFQEFLDSANWSADPPPLYRLDQLYDYVGATLGPSLYKGSLGRRWAEIDAAIDRIRAEAPPLTRSVVKALGLLWIYGKAVGLKADAETLSLALGDTGELPDVLEYLERASIIVFRRFEEAYGLWEGSDINLDERYREASQHLLEENLATRLSRQVELRPFVARAHYIRTGTLRYFTLAVTDGVDGAADKASVQGDADGKITFVLTGDETTRANLIREAVKRTTDGPPLEIYAFPKPIVGLERALAQVENWRWVERNTPDLEGDRAARSELEANLRAAQEQLETIAGRVFGLRGHRFAPEALDWVHYGEIYRPKDGPSFQNWLSSLCDRTFHKAPRLRNELLNRRKLSSAAKAALNELVERMVFNERADRFGIEGTPAEVSMYESFIRAGGFHHQDAGWKIGPPRNPEWAPVWEAMEGFLETTHRGRRPLVELYDLLKAPPYGLRDGPLPLLLLAAILDKPGEIALYREGLFLVGLNKELLQLLIHAPENFEIQRFAFTSEGRNTLEAIQQVIIELGINMRARGGSPLLRVAEPLVVSVMQLPDFAKKTRRLDPLVAAELREALLRAKDPHTLLLQEVPGLLGIDPTQPEAERLLAERLHKCLLALYQAYPKLLDQIESLVKATFNLAGTTTEALRTELRERTKPLKGLTVSGDLSRFVNAAGGLDDRDWREVIGQVVMAGKPPSIWTDNDVVDLQVRLQYLYSDFVRLEELGLEKQRSLASRVIHVGVLESKLKEVRESIPVSDEQMPEVQALSEKLAKVLKKMEGKVSRQVRLAALSHLLQQEIERRQR</sequence>
<evidence type="ECO:0000313" key="3">
    <source>
        <dbReference type="Proteomes" id="UP000265715"/>
    </source>
</evidence>
<proteinExistence type="predicted"/>
<keyword evidence="3" id="KW-1185">Reference proteome</keyword>
<comment type="caution">
    <text evidence="2">The sequence shown here is derived from an EMBL/GenBank/DDBJ whole genome shotgun (WGS) entry which is preliminary data.</text>
</comment>
<name>A0A399F0E9_9DEIN</name>
<dbReference type="EMBL" id="QXDL01000014">
    <property type="protein sequence ID" value="RIH90244.1"/>
    <property type="molecule type" value="Genomic_DNA"/>
</dbReference>